<evidence type="ECO:0000313" key="15">
    <source>
        <dbReference type="Proteomes" id="UP000186922"/>
    </source>
</evidence>
<dbReference type="OrthoDB" id="3176171at2759"/>
<feature type="compositionally biased region" description="Basic and acidic residues" evidence="12">
    <location>
        <begin position="398"/>
        <end position="417"/>
    </location>
</feature>
<dbReference type="GO" id="GO:0003777">
    <property type="term" value="F:microtubule motor activity"/>
    <property type="evidence" value="ECO:0007669"/>
    <property type="project" value="InterPro"/>
</dbReference>
<dbReference type="GO" id="GO:0007018">
    <property type="term" value="P:microtubule-based movement"/>
    <property type="evidence" value="ECO:0007669"/>
    <property type="project" value="InterPro"/>
</dbReference>
<dbReference type="FunFam" id="3.40.850.10:FF:000029">
    <property type="entry name" value="Kinesin-like protein KIF17"/>
    <property type="match status" value="1"/>
</dbReference>
<keyword evidence="3 10" id="KW-0493">Microtubule</keyword>
<feature type="coiled-coil region" evidence="11">
    <location>
        <begin position="544"/>
        <end position="589"/>
    </location>
</feature>
<proteinExistence type="inferred from homology"/>
<dbReference type="GO" id="GO:0005524">
    <property type="term" value="F:ATP binding"/>
    <property type="evidence" value="ECO:0007669"/>
    <property type="project" value="UniProtKB-UniRule"/>
</dbReference>
<dbReference type="PROSITE" id="PS00411">
    <property type="entry name" value="KINESIN_MOTOR_1"/>
    <property type="match status" value="1"/>
</dbReference>
<keyword evidence="5 9" id="KW-0067">ATP-binding</keyword>
<dbReference type="Pfam" id="PF00225">
    <property type="entry name" value="Kinesin"/>
    <property type="match status" value="1"/>
</dbReference>
<feature type="region of interest" description="Disordered" evidence="12">
    <location>
        <begin position="379"/>
        <end position="417"/>
    </location>
</feature>
<evidence type="ECO:0000256" key="2">
    <source>
        <dbReference type="ARBA" id="ARBA00022490"/>
    </source>
</evidence>
<evidence type="ECO:0000313" key="14">
    <source>
        <dbReference type="EMBL" id="GAU93964.1"/>
    </source>
</evidence>
<evidence type="ECO:0000256" key="8">
    <source>
        <dbReference type="ARBA" id="ARBA00023212"/>
    </source>
</evidence>
<organism evidence="14 15">
    <name type="scientific">Ramazzottius varieornatus</name>
    <name type="common">Water bear</name>
    <name type="synonym">Tardigrade</name>
    <dbReference type="NCBI Taxonomy" id="947166"/>
    <lineage>
        <taxon>Eukaryota</taxon>
        <taxon>Metazoa</taxon>
        <taxon>Ecdysozoa</taxon>
        <taxon>Tardigrada</taxon>
        <taxon>Eutardigrada</taxon>
        <taxon>Parachela</taxon>
        <taxon>Hypsibioidea</taxon>
        <taxon>Ramazzottiidae</taxon>
        <taxon>Ramazzottius</taxon>
    </lineage>
</organism>
<evidence type="ECO:0000256" key="7">
    <source>
        <dbReference type="ARBA" id="ARBA00023175"/>
    </source>
</evidence>
<feature type="domain" description="Kinesin motor" evidence="13">
    <location>
        <begin position="17"/>
        <end position="353"/>
    </location>
</feature>
<dbReference type="InterPro" id="IPR027640">
    <property type="entry name" value="Kinesin-like_fam"/>
</dbReference>
<dbReference type="STRING" id="947166.A0A1D1UWD5"/>
<dbReference type="GO" id="GO:0008017">
    <property type="term" value="F:microtubule binding"/>
    <property type="evidence" value="ECO:0007669"/>
    <property type="project" value="InterPro"/>
</dbReference>
<evidence type="ECO:0000256" key="11">
    <source>
        <dbReference type="SAM" id="Coils"/>
    </source>
</evidence>
<dbReference type="Proteomes" id="UP000186922">
    <property type="component" value="Unassembled WGS sequence"/>
</dbReference>
<evidence type="ECO:0000256" key="3">
    <source>
        <dbReference type="ARBA" id="ARBA00022701"/>
    </source>
</evidence>
<dbReference type="InterPro" id="IPR019821">
    <property type="entry name" value="Kinesin_motor_CS"/>
</dbReference>
<evidence type="ECO:0000259" key="13">
    <source>
        <dbReference type="PROSITE" id="PS50067"/>
    </source>
</evidence>
<protein>
    <recommendedName>
        <fullName evidence="10">Kinesin-like protein</fullName>
    </recommendedName>
</protein>
<keyword evidence="2" id="KW-0963">Cytoplasm</keyword>
<dbReference type="PANTHER" id="PTHR47969:SF21">
    <property type="entry name" value="KINESIN-LIKE PROTEIN"/>
    <property type="match status" value="1"/>
</dbReference>
<evidence type="ECO:0000256" key="5">
    <source>
        <dbReference type="ARBA" id="ARBA00022840"/>
    </source>
</evidence>
<keyword evidence="8" id="KW-0206">Cytoskeleton</keyword>
<gene>
    <name evidence="14" type="primary">RvY_05814-1</name>
    <name evidence="14" type="synonym">RvY_05814.1</name>
    <name evidence="14" type="ORF">RvY_05814</name>
</gene>
<keyword evidence="6 11" id="KW-0175">Coiled coil</keyword>
<dbReference type="SUPFAM" id="SSF52540">
    <property type="entry name" value="P-loop containing nucleoside triphosphate hydrolases"/>
    <property type="match status" value="1"/>
</dbReference>
<keyword evidence="4 9" id="KW-0547">Nucleotide-binding</keyword>
<accession>A0A1D1UWD5</accession>
<dbReference type="EMBL" id="BDGG01000002">
    <property type="protein sequence ID" value="GAU93964.1"/>
    <property type="molecule type" value="Genomic_DNA"/>
</dbReference>
<reference evidence="14 15" key="1">
    <citation type="journal article" date="2016" name="Nat. Commun.">
        <title>Extremotolerant tardigrade genome and improved radiotolerance of human cultured cells by tardigrade-unique protein.</title>
        <authorList>
            <person name="Hashimoto T."/>
            <person name="Horikawa D.D."/>
            <person name="Saito Y."/>
            <person name="Kuwahara H."/>
            <person name="Kozuka-Hata H."/>
            <person name="Shin-I T."/>
            <person name="Minakuchi Y."/>
            <person name="Ohishi K."/>
            <person name="Motoyama A."/>
            <person name="Aizu T."/>
            <person name="Enomoto A."/>
            <person name="Kondo K."/>
            <person name="Tanaka S."/>
            <person name="Hara Y."/>
            <person name="Koshikawa S."/>
            <person name="Sagara H."/>
            <person name="Miura T."/>
            <person name="Yokobori S."/>
            <person name="Miyagawa K."/>
            <person name="Suzuki Y."/>
            <person name="Kubo T."/>
            <person name="Oyama M."/>
            <person name="Kohara Y."/>
            <person name="Fujiyama A."/>
            <person name="Arakawa K."/>
            <person name="Katayama T."/>
            <person name="Toyoda A."/>
            <person name="Kunieda T."/>
        </authorList>
    </citation>
    <scope>NUCLEOTIDE SEQUENCE [LARGE SCALE GENOMIC DNA]</scope>
    <source>
        <strain evidence="14 15">YOKOZUNA-1</strain>
    </source>
</reference>
<dbReference type="GO" id="GO:0005874">
    <property type="term" value="C:microtubule"/>
    <property type="evidence" value="ECO:0007669"/>
    <property type="project" value="UniProtKB-KW"/>
</dbReference>
<name>A0A1D1UWD5_RAMVA</name>
<comment type="caution">
    <text evidence="14">The sequence shown here is derived from an EMBL/GenBank/DDBJ whole genome shotgun (WGS) entry which is preliminary data.</text>
</comment>
<comment type="similarity">
    <text evidence="9 10">Belongs to the TRAFAC class myosin-kinesin ATPase superfamily. Kinesin family.</text>
</comment>
<dbReference type="Gene3D" id="3.40.850.10">
    <property type="entry name" value="Kinesin motor domain"/>
    <property type="match status" value="1"/>
</dbReference>
<evidence type="ECO:0000256" key="1">
    <source>
        <dbReference type="ARBA" id="ARBA00004245"/>
    </source>
</evidence>
<keyword evidence="15" id="KW-1185">Reference proteome</keyword>
<dbReference type="InterPro" id="IPR036961">
    <property type="entry name" value="Kinesin_motor_dom_sf"/>
</dbReference>
<evidence type="ECO:0000256" key="9">
    <source>
        <dbReference type="PROSITE-ProRule" id="PRU00283"/>
    </source>
</evidence>
<dbReference type="PANTHER" id="PTHR47969">
    <property type="entry name" value="CHROMOSOME-ASSOCIATED KINESIN KIF4A-RELATED"/>
    <property type="match status" value="1"/>
</dbReference>
<dbReference type="InterPro" id="IPR027417">
    <property type="entry name" value="P-loop_NTPase"/>
</dbReference>
<dbReference type="InterPro" id="IPR001752">
    <property type="entry name" value="Kinesin_motor_dom"/>
</dbReference>
<comment type="subcellular location">
    <subcellularLocation>
        <location evidence="1">Cytoplasm</location>
        <location evidence="1">Cytoskeleton</location>
    </subcellularLocation>
</comment>
<dbReference type="AlphaFoldDB" id="A0A1D1UWD5"/>
<sequence length="669" mass="75457">MDGENRAPGSADNRGDNIKVVVRCRPPSSEEVKAGYPIVVAVNSVHRTITVKDPSTDASKVYTFDHAFGADSTQPDIFNQVARPIIDNVLEGYNGTIFAYGQTGSGKTFTMEGVSDKPELRGIIPNSFVHIFGHISKAEDNKRFLVRVSYFEIYKEQIRDLLAKKGDRDRAGNANILEIKEDKLKGVYVKDLSEQVVYSADDLDRIMAVGKKNRVTAATKMNLHSSRSHAIFTVIVEKSERRSDGSVHLCVGKLNLVDLAGSERQTKTEATDDRLKEAAKINHGLSNLGNVIAALTDGKSTHVPYRNSKLTRILQDSLGGNSKTVMCANVGPAGYNYDETVNTLRYATRAKSIKNAAKINEDPKDALLRKLEDEIQELRRQLNEDPGGGENDGPGSKRMSEEMMLRKRQREEEKAKLKKMRDELAEEREELERNRFLGEKERQKLQEDIAAKEEQLTAADAERNALTEKLSLLEKTIIVGGENLLDKAEEQERLLEASAKELELRRKREEDLRKTLLSKKIERSKMEQKHQTLQEIATSKKFEVTRLEEEIVTLRADLKDLRQENQERLEAAQQSKAEVEKNIRLYEKVIDQLLPKKMQELIESKCTYNKDIGEWEVSCLAFTGAMMRPDGKHGGQVRSLSHAEALAQAEQLKSQPLTDRNWEGVFPKL</sequence>
<evidence type="ECO:0000256" key="10">
    <source>
        <dbReference type="RuleBase" id="RU000394"/>
    </source>
</evidence>
<dbReference type="PROSITE" id="PS50067">
    <property type="entry name" value="KINESIN_MOTOR_2"/>
    <property type="match status" value="1"/>
</dbReference>
<evidence type="ECO:0000256" key="12">
    <source>
        <dbReference type="SAM" id="MobiDB-lite"/>
    </source>
</evidence>
<keyword evidence="7 9" id="KW-0505">Motor protein</keyword>
<feature type="binding site" evidence="9">
    <location>
        <begin position="101"/>
        <end position="108"/>
    </location>
    <ligand>
        <name>ATP</name>
        <dbReference type="ChEBI" id="CHEBI:30616"/>
    </ligand>
</feature>
<dbReference type="PRINTS" id="PR00380">
    <property type="entry name" value="KINESINHEAVY"/>
</dbReference>
<dbReference type="SMART" id="SM00129">
    <property type="entry name" value="KISc"/>
    <property type="match status" value="1"/>
</dbReference>
<evidence type="ECO:0000256" key="6">
    <source>
        <dbReference type="ARBA" id="ARBA00023054"/>
    </source>
</evidence>
<evidence type="ECO:0000256" key="4">
    <source>
        <dbReference type="ARBA" id="ARBA00022741"/>
    </source>
</evidence>